<dbReference type="EMBL" id="MOXJ01000019">
    <property type="protein sequence ID" value="PDO10112.1"/>
    <property type="molecule type" value="Genomic_DNA"/>
</dbReference>
<dbReference type="Proteomes" id="UP000243688">
    <property type="component" value="Unassembled WGS sequence"/>
</dbReference>
<dbReference type="InterPro" id="IPR045540">
    <property type="entry name" value="YegS/DAGK_C"/>
</dbReference>
<dbReference type="GO" id="GO:0005886">
    <property type="term" value="C:plasma membrane"/>
    <property type="evidence" value="ECO:0007669"/>
    <property type="project" value="TreeGrafter"/>
</dbReference>
<dbReference type="InterPro" id="IPR050187">
    <property type="entry name" value="Lipid_Phosphate_FormReg"/>
</dbReference>
<protein>
    <submittedName>
        <fullName evidence="14">Diacylglycerol kinase</fullName>
    </submittedName>
</protein>
<evidence type="ECO:0000313" key="14">
    <source>
        <dbReference type="EMBL" id="PDO10112.1"/>
    </source>
</evidence>
<dbReference type="PROSITE" id="PS50146">
    <property type="entry name" value="DAGK"/>
    <property type="match status" value="1"/>
</dbReference>
<evidence type="ECO:0000259" key="13">
    <source>
        <dbReference type="PROSITE" id="PS50146"/>
    </source>
</evidence>
<dbReference type="SMART" id="SM00046">
    <property type="entry name" value="DAGKc"/>
    <property type="match status" value="1"/>
</dbReference>
<proteinExistence type="inferred from homology"/>
<reference evidence="14 15" key="1">
    <citation type="submission" date="2016-12" db="EMBL/GenBank/DDBJ databases">
        <title>Candidatus Reconcilibacillus cellulovorans genome.</title>
        <authorList>
            <person name="Kolinko S."/>
            <person name="Wu Y.-W."/>
            <person name="Tachea F."/>
            <person name="Denzel E."/>
            <person name="Hiras J."/>
            <person name="Baecker N."/>
            <person name="Chan L.J."/>
            <person name="Eichorst S.A."/>
            <person name="Frey D."/>
            <person name="Adams P.D."/>
            <person name="Pray T."/>
            <person name="Tanjore D."/>
            <person name="Petzold C.J."/>
            <person name="Gladden J.M."/>
            <person name="Simmons B.A."/>
            <person name="Singer S.W."/>
        </authorList>
    </citation>
    <scope>NUCLEOTIDE SEQUENCE [LARGE SCALE GENOMIC DNA]</scope>
    <source>
        <strain evidence="14">JTherm</strain>
    </source>
</reference>
<dbReference type="InterPro" id="IPR016064">
    <property type="entry name" value="NAD/diacylglycerol_kinase_sf"/>
</dbReference>
<dbReference type="Gene3D" id="2.60.200.40">
    <property type="match status" value="1"/>
</dbReference>
<dbReference type="Pfam" id="PF19279">
    <property type="entry name" value="YegS_C"/>
    <property type="match status" value="1"/>
</dbReference>
<dbReference type="AlphaFoldDB" id="A0A2A6DZJ3"/>
<evidence type="ECO:0000256" key="1">
    <source>
        <dbReference type="ARBA" id="ARBA00001946"/>
    </source>
</evidence>
<evidence type="ECO:0000256" key="5">
    <source>
        <dbReference type="ARBA" id="ARBA00022723"/>
    </source>
</evidence>
<evidence type="ECO:0000256" key="8">
    <source>
        <dbReference type="ARBA" id="ARBA00022840"/>
    </source>
</evidence>
<evidence type="ECO:0000256" key="3">
    <source>
        <dbReference type="ARBA" id="ARBA00022516"/>
    </source>
</evidence>
<feature type="domain" description="DAGKc" evidence="13">
    <location>
        <begin position="1"/>
        <end position="133"/>
    </location>
</feature>
<dbReference type="GO" id="GO:0008654">
    <property type="term" value="P:phospholipid biosynthetic process"/>
    <property type="evidence" value="ECO:0007669"/>
    <property type="project" value="UniProtKB-KW"/>
</dbReference>
<evidence type="ECO:0000256" key="10">
    <source>
        <dbReference type="ARBA" id="ARBA00023098"/>
    </source>
</evidence>
<dbReference type="GO" id="GO:0046872">
    <property type="term" value="F:metal ion binding"/>
    <property type="evidence" value="ECO:0007669"/>
    <property type="project" value="UniProtKB-KW"/>
</dbReference>
<dbReference type="SUPFAM" id="SSF111331">
    <property type="entry name" value="NAD kinase/diacylglycerol kinase-like"/>
    <property type="match status" value="1"/>
</dbReference>
<dbReference type="InterPro" id="IPR017438">
    <property type="entry name" value="ATP-NAD_kinase_N"/>
</dbReference>
<dbReference type="GO" id="GO:0004143">
    <property type="term" value="F:ATP-dependent diacylglycerol kinase activity"/>
    <property type="evidence" value="ECO:0007669"/>
    <property type="project" value="TreeGrafter"/>
</dbReference>
<keyword evidence="3" id="KW-0444">Lipid biosynthesis</keyword>
<dbReference type="InterPro" id="IPR005218">
    <property type="entry name" value="Diacylglycerol/lipid_kinase"/>
</dbReference>
<name>A0A2A6DZJ3_9BACL</name>
<dbReference type="InterPro" id="IPR001206">
    <property type="entry name" value="Diacylglycerol_kinase_cat_dom"/>
</dbReference>
<keyword evidence="8" id="KW-0067">ATP-binding</keyword>
<keyword evidence="11" id="KW-0594">Phospholipid biosynthesis</keyword>
<dbReference type="Pfam" id="PF00781">
    <property type="entry name" value="DAGK_cat"/>
    <property type="match status" value="1"/>
</dbReference>
<keyword evidence="5" id="KW-0479">Metal-binding</keyword>
<dbReference type="NCBIfam" id="TIGR00147">
    <property type="entry name" value="YegS/Rv2252/BmrU family lipid kinase"/>
    <property type="match status" value="1"/>
</dbReference>
<keyword evidence="6" id="KW-0547">Nucleotide-binding</keyword>
<dbReference type="Gene3D" id="3.40.50.10330">
    <property type="entry name" value="Probable inorganic polyphosphate/atp-NAD kinase, domain 1"/>
    <property type="match status" value="1"/>
</dbReference>
<organism evidence="14 15">
    <name type="scientific">Candidatus Reconcilbacillus cellulovorans</name>
    <dbReference type="NCBI Taxonomy" id="1906605"/>
    <lineage>
        <taxon>Bacteria</taxon>
        <taxon>Bacillati</taxon>
        <taxon>Bacillota</taxon>
        <taxon>Bacilli</taxon>
        <taxon>Bacillales</taxon>
        <taxon>Paenibacillaceae</taxon>
        <taxon>Candidatus Reconcilbacillus</taxon>
    </lineage>
</organism>
<accession>A0A2A6DZJ3</accession>
<evidence type="ECO:0000256" key="12">
    <source>
        <dbReference type="ARBA" id="ARBA00023264"/>
    </source>
</evidence>
<evidence type="ECO:0000256" key="7">
    <source>
        <dbReference type="ARBA" id="ARBA00022777"/>
    </source>
</evidence>
<gene>
    <name evidence="14" type="ORF">BLM47_08715</name>
</gene>
<evidence type="ECO:0000256" key="6">
    <source>
        <dbReference type="ARBA" id="ARBA00022741"/>
    </source>
</evidence>
<evidence type="ECO:0000313" key="15">
    <source>
        <dbReference type="Proteomes" id="UP000243688"/>
    </source>
</evidence>
<sequence>MNVKRARLIYNPTSGRETVRRRLPDILDRLERGGLEVSTHATRGEGDAAQAAAIAVERGFDVVIAAGGDGTLHEVVNGLAEKSGRPPLGILPLGTTNDFARALGIPRRWDRACDVIVGGRTLAIDIGKVNDRYFLNIAGGGSLTELTYEVPIRLKTAIGQLAYYVKGLEKLPRLRPITVDVEAGDRRFREVVMLFLVCNSNSVAGFERLAPDASIRDGMLDVFLLKKCNLADFLRVVSLALRGEHLGDPHLVHFRADRLQIVSPDHVQLNLDGEFGGTLPCTISVLPRHLDVIVNPNAKPGCLRDG</sequence>
<keyword evidence="4" id="KW-0808">Transferase</keyword>
<keyword evidence="9" id="KW-0460">Magnesium</keyword>
<evidence type="ECO:0000256" key="4">
    <source>
        <dbReference type="ARBA" id="ARBA00022679"/>
    </source>
</evidence>
<evidence type="ECO:0000256" key="2">
    <source>
        <dbReference type="ARBA" id="ARBA00005983"/>
    </source>
</evidence>
<comment type="cofactor">
    <cofactor evidence="1">
        <name>Mg(2+)</name>
        <dbReference type="ChEBI" id="CHEBI:18420"/>
    </cofactor>
</comment>
<keyword evidence="12" id="KW-1208">Phospholipid metabolism</keyword>
<comment type="caution">
    <text evidence="14">The sequence shown here is derived from an EMBL/GenBank/DDBJ whole genome shotgun (WGS) entry which is preliminary data.</text>
</comment>
<dbReference type="PANTHER" id="PTHR12358">
    <property type="entry name" value="SPHINGOSINE KINASE"/>
    <property type="match status" value="1"/>
</dbReference>
<keyword evidence="7 14" id="KW-0418">Kinase</keyword>
<keyword evidence="10" id="KW-0443">Lipid metabolism</keyword>
<evidence type="ECO:0000256" key="9">
    <source>
        <dbReference type="ARBA" id="ARBA00022842"/>
    </source>
</evidence>
<dbReference type="GO" id="GO:0005524">
    <property type="term" value="F:ATP binding"/>
    <property type="evidence" value="ECO:0007669"/>
    <property type="project" value="UniProtKB-KW"/>
</dbReference>
<dbReference type="PANTHER" id="PTHR12358:SF106">
    <property type="entry name" value="LIPID KINASE YEGS"/>
    <property type="match status" value="1"/>
</dbReference>
<comment type="similarity">
    <text evidence="2">Belongs to the diacylglycerol/lipid kinase family.</text>
</comment>
<dbReference type="NCBIfam" id="NF009874">
    <property type="entry name" value="PRK13337.1"/>
    <property type="match status" value="1"/>
</dbReference>
<evidence type="ECO:0000256" key="11">
    <source>
        <dbReference type="ARBA" id="ARBA00023209"/>
    </source>
</evidence>